<dbReference type="EMBL" id="CAACYE010000005">
    <property type="protein sequence ID" value="VFA85783.1"/>
    <property type="molecule type" value="Genomic_DNA"/>
</dbReference>
<proteinExistence type="predicted"/>
<sequence>MKADSLGTDIIKEFVEPGKSAKNVIDRDMFREMIAYLHSHP</sequence>
<accession>A0A449H3K2</accession>
<reference evidence="1" key="1">
    <citation type="submission" date="2019-02" db="EMBL/GenBank/DDBJ databases">
        <authorList>
            <consortium name="Pathogen Informatics"/>
        </authorList>
    </citation>
    <scope>NUCLEOTIDE SEQUENCE</scope>
    <source>
        <strain evidence="1">3012STDY6733949</strain>
    </source>
</reference>
<gene>
    <name evidence="1" type="ORF">NCTC1935_03626</name>
</gene>
<dbReference type="AlphaFoldDB" id="A0A449H3K2"/>
<organism evidence="1">
    <name type="scientific">Nocardia farcinica</name>
    <dbReference type="NCBI Taxonomy" id="37329"/>
    <lineage>
        <taxon>Bacteria</taxon>
        <taxon>Bacillati</taxon>
        <taxon>Actinomycetota</taxon>
        <taxon>Actinomycetes</taxon>
        <taxon>Mycobacteriales</taxon>
        <taxon>Nocardiaceae</taxon>
        <taxon>Nocardia</taxon>
    </lineage>
</organism>
<name>A0A449H3K2_NOCFR</name>
<evidence type="ECO:0000313" key="1">
    <source>
        <dbReference type="EMBL" id="VFA85783.1"/>
    </source>
</evidence>
<protein>
    <submittedName>
        <fullName evidence="1">Uncharacterized protein</fullName>
    </submittedName>
</protein>